<keyword evidence="2" id="KW-0812">Transmembrane</keyword>
<dbReference type="EMBL" id="ML995933">
    <property type="protein sequence ID" value="KAF2764232.1"/>
    <property type="molecule type" value="Genomic_DNA"/>
</dbReference>
<feature type="region of interest" description="Disordered" evidence="1">
    <location>
        <begin position="234"/>
        <end position="270"/>
    </location>
</feature>
<evidence type="ECO:0000259" key="3">
    <source>
        <dbReference type="SMART" id="SM00128"/>
    </source>
</evidence>
<keyword evidence="5" id="KW-1185">Reference proteome</keyword>
<dbReference type="SMART" id="SM00128">
    <property type="entry name" value="IPPc"/>
    <property type="match status" value="1"/>
</dbReference>
<dbReference type="Proteomes" id="UP000799436">
    <property type="component" value="Unassembled WGS sequence"/>
</dbReference>
<reference evidence="4" key="1">
    <citation type="journal article" date="2020" name="Stud. Mycol.">
        <title>101 Dothideomycetes genomes: a test case for predicting lifestyles and emergence of pathogens.</title>
        <authorList>
            <person name="Haridas S."/>
            <person name="Albert R."/>
            <person name="Binder M."/>
            <person name="Bloem J."/>
            <person name="Labutti K."/>
            <person name="Salamov A."/>
            <person name="Andreopoulos B."/>
            <person name="Baker S."/>
            <person name="Barry K."/>
            <person name="Bills G."/>
            <person name="Bluhm B."/>
            <person name="Cannon C."/>
            <person name="Castanera R."/>
            <person name="Culley D."/>
            <person name="Daum C."/>
            <person name="Ezra D."/>
            <person name="Gonzalez J."/>
            <person name="Henrissat B."/>
            <person name="Kuo A."/>
            <person name="Liang C."/>
            <person name="Lipzen A."/>
            <person name="Lutzoni F."/>
            <person name="Magnuson J."/>
            <person name="Mondo S."/>
            <person name="Nolan M."/>
            <person name="Ohm R."/>
            <person name="Pangilinan J."/>
            <person name="Park H.-J."/>
            <person name="Ramirez L."/>
            <person name="Alfaro M."/>
            <person name="Sun H."/>
            <person name="Tritt A."/>
            <person name="Yoshinaga Y."/>
            <person name="Zwiers L.-H."/>
            <person name="Turgeon B."/>
            <person name="Goodwin S."/>
            <person name="Spatafora J."/>
            <person name="Crous P."/>
            <person name="Grigoriev I."/>
        </authorList>
    </citation>
    <scope>NUCLEOTIDE SEQUENCE</scope>
    <source>
        <strain evidence="4">CBS 116005</strain>
    </source>
</reference>
<dbReference type="PANTHER" id="PTHR11200:SF286">
    <property type="entry name" value="5-PHOSPHATASE, PUTATIVE (AFU_ORTHOLOGUE AFUA_5G07600)-RELATED"/>
    <property type="match status" value="1"/>
</dbReference>
<gene>
    <name evidence="4" type="ORF">EJ03DRAFT_282485</name>
</gene>
<dbReference type="Pfam" id="PF22669">
    <property type="entry name" value="Exo_endo_phos2"/>
    <property type="match status" value="1"/>
</dbReference>
<dbReference type="SUPFAM" id="SSF56219">
    <property type="entry name" value="DNase I-like"/>
    <property type="match status" value="1"/>
</dbReference>
<dbReference type="GO" id="GO:0004439">
    <property type="term" value="F:phosphatidylinositol-4,5-bisphosphate 5-phosphatase activity"/>
    <property type="evidence" value="ECO:0007669"/>
    <property type="project" value="TreeGrafter"/>
</dbReference>
<evidence type="ECO:0000256" key="1">
    <source>
        <dbReference type="SAM" id="MobiDB-lite"/>
    </source>
</evidence>
<feature type="domain" description="Inositol polyphosphate-related phosphatase" evidence="3">
    <location>
        <begin position="2"/>
        <end position="361"/>
    </location>
</feature>
<dbReference type="AlphaFoldDB" id="A0A6G1KV79"/>
<keyword evidence="2" id="KW-1133">Transmembrane helix</keyword>
<keyword evidence="2" id="KW-0472">Membrane</keyword>
<evidence type="ECO:0000313" key="5">
    <source>
        <dbReference type="Proteomes" id="UP000799436"/>
    </source>
</evidence>
<name>A0A6G1KV79_9PEZI</name>
<dbReference type="InterPro" id="IPR046985">
    <property type="entry name" value="IP5"/>
</dbReference>
<dbReference type="InterPro" id="IPR036691">
    <property type="entry name" value="Endo/exonu/phosph_ase_sf"/>
</dbReference>
<feature type="region of interest" description="Disordered" evidence="1">
    <location>
        <begin position="185"/>
        <end position="214"/>
    </location>
</feature>
<proteinExistence type="predicted"/>
<feature type="compositionally biased region" description="Polar residues" evidence="1">
    <location>
        <begin position="234"/>
        <end position="248"/>
    </location>
</feature>
<feature type="transmembrane region" description="Helical" evidence="2">
    <location>
        <begin position="402"/>
        <end position="422"/>
    </location>
</feature>
<organism evidence="4 5">
    <name type="scientific">Teratosphaeria nubilosa</name>
    <dbReference type="NCBI Taxonomy" id="161662"/>
    <lineage>
        <taxon>Eukaryota</taxon>
        <taxon>Fungi</taxon>
        <taxon>Dikarya</taxon>
        <taxon>Ascomycota</taxon>
        <taxon>Pezizomycotina</taxon>
        <taxon>Dothideomycetes</taxon>
        <taxon>Dothideomycetidae</taxon>
        <taxon>Mycosphaerellales</taxon>
        <taxon>Teratosphaeriaceae</taxon>
        <taxon>Teratosphaeria</taxon>
    </lineage>
</organism>
<dbReference type="Gene3D" id="3.60.10.10">
    <property type="entry name" value="Endonuclease/exonuclease/phosphatase"/>
    <property type="match status" value="1"/>
</dbReference>
<dbReference type="InterPro" id="IPR000300">
    <property type="entry name" value="IPPc"/>
</dbReference>
<dbReference type="OrthoDB" id="62798at2759"/>
<feature type="compositionally biased region" description="Basic and acidic residues" evidence="1">
    <location>
        <begin position="256"/>
        <end position="270"/>
    </location>
</feature>
<dbReference type="GO" id="GO:0046856">
    <property type="term" value="P:phosphatidylinositol dephosphorylation"/>
    <property type="evidence" value="ECO:0007669"/>
    <property type="project" value="InterPro"/>
</dbReference>
<protein>
    <submittedName>
        <fullName evidence="4">Inositol 5-phosphatase</fullName>
    </submittedName>
</protein>
<dbReference type="PANTHER" id="PTHR11200">
    <property type="entry name" value="INOSITOL 5-PHOSPHATASE"/>
    <property type="match status" value="1"/>
</dbReference>
<evidence type="ECO:0000313" key="4">
    <source>
        <dbReference type="EMBL" id="KAF2764232.1"/>
    </source>
</evidence>
<evidence type="ECO:0000256" key="2">
    <source>
        <dbReference type="SAM" id="Phobius"/>
    </source>
</evidence>
<accession>A0A6G1KV79</accession>
<sequence>MADLNIYLTTFNAARSPINIDYFAANLFNSLNTDLPPALIVLSLQELAPIAYGFLGGSWLAPYFANFAEAVRRAATGRFGKDGSRYVSVIARNVGLTGIVVFARPEVESRIRWIESGGVGCGLWEMGNKGGVGVRLGLSNGGDEAAYTFVAAHLAPTEERWERRNADWKSICQGLVFERITKATGTAPPHNITHGDNEQEPLLSPDTPPDHNEHSIFTPPTYLFFAGDLNYRTSDTKPSPSAHSQDSWPQPVDPPSDPRHITHHLPRDQLSRELSKGNTLHLLTEAPITFAPTYKYSNAAQANEVWLWAKHRVPSWCDRVLYLQTIAPSIQIRAYAALPIQPTSDHRPVVLSCAVPKKAIEETVKPPFPIRKDWKQRRATARRLEIVVGLGAYLTLTWEGRILSAVTVVGIVGGYFALIALLGW</sequence>